<protein>
    <submittedName>
        <fullName evidence="2">Uncharacterized protein</fullName>
    </submittedName>
</protein>
<evidence type="ECO:0000313" key="2">
    <source>
        <dbReference type="EMBL" id="KAL0412192.1"/>
    </source>
</evidence>
<feature type="region of interest" description="Disordered" evidence="1">
    <location>
        <begin position="1"/>
        <end position="67"/>
    </location>
</feature>
<dbReference type="EMBL" id="JACGWN010000013">
    <property type="protein sequence ID" value="KAL0412192.1"/>
    <property type="molecule type" value="Genomic_DNA"/>
</dbReference>
<gene>
    <name evidence="2" type="ORF">Slati_3808900</name>
</gene>
<reference evidence="2" key="1">
    <citation type="submission" date="2020-06" db="EMBL/GenBank/DDBJ databases">
        <authorList>
            <person name="Li T."/>
            <person name="Hu X."/>
            <person name="Zhang T."/>
            <person name="Song X."/>
            <person name="Zhang H."/>
            <person name="Dai N."/>
            <person name="Sheng W."/>
            <person name="Hou X."/>
            <person name="Wei L."/>
        </authorList>
    </citation>
    <scope>NUCLEOTIDE SEQUENCE</scope>
    <source>
        <strain evidence="2">KEN1</strain>
        <tissue evidence="2">Leaf</tissue>
    </source>
</reference>
<proteinExistence type="predicted"/>
<reference evidence="2" key="2">
    <citation type="journal article" date="2024" name="Plant">
        <title>Genomic evolution and insights into agronomic trait innovations of Sesamum species.</title>
        <authorList>
            <person name="Miao H."/>
            <person name="Wang L."/>
            <person name="Qu L."/>
            <person name="Liu H."/>
            <person name="Sun Y."/>
            <person name="Le M."/>
            <person name="Wang Q."/>
            <person name="Wei S."/>
            <person name="Zheng Y."/>
            <person name="Lin W."/>
            <person name="Duan Y."/>
            <person name="Cao H."/>
            <person name="Xiong S."/>
            <person name="Wang X."/>
            <person name="Wei L."/>
            <person name="Li C."/>
            <person name="Ma Q."/>
            <person name="Ju M."/>
            <person name="Zhao R."/>
            <person name="Li G."/>
            <person name="Mu C."/>
            <person name="Tian Q."/>
            <person name="Mei H."/>
            <person name="Zhang T."/>
            <person name="Gao T."/>
            <person name="Zhang H."/>
        </authorList>
    </citation>
    <scope>NUCLEOTIDE SEQUENCE</scope>
    <source>
        <strain evidence="2">KEN1</strain>
    </source>
</reference>
<evidence type="ECO:0000256" key="1">
    <source>
        <dbReference type="SAM" id="MobiDB-lite"/>
    </source>
</evidence>
<sequence length="137" mass="14408">METPSNAPNKQKAGEAPAATTQTLQVVPRASLTSLSRTAETATSRSTDLATDAPRTTISPDTPPVELSPNLLGTLQQMITSSIREQLAVLVPTQVTTQPEVAVPEQADPALAIPRSNAIEGPPSNSLPRQEMYPLNG</sequence>
<accession>A0AAW2U6A5</accession>
<feature type="region of interest" description="Disordered" evidence="1">
    <location>
        <begin position="106"/>
        <end position="137"/>
    </location>
</feature>
<name>A0AAW2U6A5_9LAMI</name>
<comment type="caution">
    <text evidence="2">The sequence shown here is derived from an EMBL/GenBank/DDBJ whole genome shotgun (WGS) entry which is preliminary data.</text>
</comment>
<dbReference type="AlphaFoldDB" id="A0AAW2U6A5"/>
<organism evidence="2">
    <name type="scientific">Sesamum latifolium</name>
    <dbReference type="NCBI Taxonomy" id="2727402"/>
    <lineage>
        <taxon>Eukaryota</taxon>
        <taxon>Viridiplantae</taxon>
        <taxon>Streptophyta</taxon>
        <taxon>Embryophyta</taxon>
        <taxon>Tracheophyta</taxon>
        <taxon>Spermatophyta</taxon>
        <taxon>Magnoliopsida</taxon>
        <taxon>eudicotyledons</taxon>
        <taxon>Gunneridae</taxon>
        <taxon>Pentapetalae</taxon>
        <taxon>asterids</taxon>
        <taxon>lamiids</taxon>
        <taxon>Lamiales</taxon>
        <taxon>Pedaliaceae</taxon>
        <taxon>Sesamum</taxon>
    </lineage>
</organism>
<feature type="compositionally biased region" description="Low complexity" evidence="1">
    <location>
        <begin position="30"/>
        <end position="47"/>
    </location>
</feature>